<evidence type="ECO:0000256" key="5">
    <source>
        <dbReference type="ARBA" id="ARBA00022989"/>
    </source>
</evidence>
<comment type="subcellular location">
    <subcellularLocation>
        <location evidence="1 7">Membrane</location>
        <topology evidence="1 7">Multi-pass membrane protein</topology>
    </subcellularLocation>
</comment>
<evidence type="ECO:0000256" key="3">
    <source>
        <dbReference type="ARBA" id="ARBA00022448"/>
    </source>
</evidence>
<feature type="transmembrane region" description="Helical" evidence="7">
    <location>
        <begin position="293"/>
        <end position="310"/>
    </location>
</feature>
<dbReference type="STRING" id="933388.S7ZJF9"/>
<dbReference type="EMBL" id="KB644411">
    <property type="protein sequence ID" value="EPS28796.1"/>
    <property type="molecule type" value="Genomic_DNA"/>
</dbReference>
<keyword evidence="6 7" id="KW-0472">Membrane</keyword>
<dbReference type="InterPro" id="IPR009716">
    <property type="entry name" value="Ferroportin-1"/>
</dbReference>
<dbReference type="PhylomeDB" id="S7ZJF9"/>
<name>S7ZJF9_PENO1</name>
<dbReference type="HOGENOM" id="CLU_020370_5_0_1"/>
<keyword evidence="5 7" id="KW-1133">Transmembrane helix</keyword>
<gene>
    <name evidence="8" type="ORF">PDE_03742</name>
</gene>
<evidence type="ECO:0000256" key="1">
    <source>
        <dbReference type="ARBA" id="ARBA00004141"/>
    </source>
</evidence>
<feature type="transmembrane region" description="Helical" evidence="7">
    <location>
        <begin position="257"/>
        <end position="281"/>
    </location>
</feature>
<evidence type="ECO:0000313" key="9">
    <source>
        <dbReference type="Proteomes" id="UP000019376"/>
    </source>
</evidence>
<dbReference type="PANTHER" id="PTHR11660">
    <property type="entry name" value="SOLUTE CARRIER FAMILY 40 MEMBER"/>
    <property type="match status" value="1"/>
</dbReference>
<keyword evidence="9" id="KW-1185">Reference proteome</keyword>
<feature type="transmembrane region" description="Helical" evidence="7">
    <location>
        <begin position="419"/>
        <end position="438"/>
    </location>
</feature>
<dbReference type="PANTHER" id="PTHR11660:SF57">
    <property type="entry name" value="SOLUTE CARRIER FAMILY 40 MEMBER"/>
    <property type="match status" value="1"/>
</dbReference>
<proteinExistence type="inferred from homology"/>
<evidence type="ECO:0000256" key="4">
    <source>
        <dbReference type="ARBA" id="ARBA00022692"/>
    </source>
</evidence>
<keyword evidence="3 7" id="KW-0813">Transport</keyword>
<organism evidence="8 9">
    <name type="scientific">Penicillium oxalicum (strain 114-2 / CGMCC 5302)</name>
    <name type="common">Penicillium decumbens</name>
    <dbReference type="NCBI Taxonomy" id="933388"/>
    <lineage>
        <taxon>Eukaryota</taxon>
        <taxon>Fungi</taxon>
        <taxon>Dikarya</taxon>
        <taxon>Ascomycota</taxon>
        <taxon>Pezizomycotina</taxon>
        <taxon>Eurotiomycetes</taxon>
        <taxon>Eurotiomycetidae</taxon>
        <taxon>Eurotiales</taxon>
        <taxon>Aspergillaceae</taxon>
        <taxon>Penicillium</taxon>
    </lineage>
</organism>
<keyword evidence="4 7" id="KW-0812">Transmembrane</keyword>
<evidence type="ECO:0000256" key="6">
    <source>
        <dbReference type="ARBA" id="ARBA00023136"/>
    </source>
</evidence>
<reference evidence="8 9" key="1">
    <citation type="journal article" date="2013" name="PLoS ONE">
        <title>Genomic and secretomic analyses reveal unique features of the lignocellulolytic enzyme system of Penicillium decumbens.</title>
        <authorList>
            <person name="Liu G."/>
            <person name="Zhang L."/>
            <person name="Wei X."/>
            <person name="Zou G."/>
            <person name="Qin Y."/>
            <person name="Ma L."/>
            <person name="Li J."/>
            <person name="Zheng H."/>
            <person name="Wang S."/>
            <person name="Wang C."/>
            <person name="Xun L."/>
            <person name="Zhao G.-P."/>
            <person name="Zhou Z."/>
            <person name="Qu Y."/>
        </authorList>
    </citation>
    <scope>NUCLEOTIDE SEQUENCE [LARGE SCALE GENOMIC DNA]</scope>
    <source>
        <strain evidence="9">114-2 / CGMCC 5302</strain>
    </source>
</reference>
<sequence length="475" mass="52525">MTDSWRDHSSNTRITHRLYISHFLSTWNSRVFEFGAVLYLATIYPGTLLPMSIYALSRGLSAIIFASAVGHYIDVGDRLKVVRLSIVLQRLVVAASCLVFYKLAVGAPGSRWMNLGLLASLTVLACVEKLCSILNMPKIWFSCSITDPNTAMNAQMRRIDLVCKLVGPLFIALLDGISTRTAIIVNFGMNVCSVVIEYYSIAKVYYEVAELQEPKKSAAPLHREPARLGFPARAWNAIRQSVRHSLKDFALYFKHQLFLPSLASALLYLTVLSFSGQMVTWLLSTGFSSTQVAVARTIAVAFEVSATWLAPSLMGKIGPIRAALWLVSWQISCLVGGFAVFWIFVSRPFVSASGLVGGTILSRLGLRGFDLCAQILVQEGIEADARGSFSSTEAAWQNFFEICSYVSTIIFARPDQFEWPALISIVAVTVAGILYALYVRLQRGHLLHLPGCLTHERFNRSGQAAFNRISSFSDF</sequence>
<dbReference type="AlphaFoldDB" id="S7ZJF9"/>
<dbReference type="GO" id="GO:0005381">
    <property type="term" value="F:iron ion transmembrane transporter activity"/>
    <property type="evidence" value="ECO:0007669"/>
    <property type="project" value="UniProtKB-UniRule"/>
</dbReference>
<dbReference type="eggNOG" id="KOG2601">
    <property type="taxonomic scope" value="Eukaryota"/>
</dbReference>
<protein>
    <recommendedName>
        <fullName evidence="7">Solute carrier family 40 member</fullName>
    </recommendedName>
</protein>
<dbReference type="GO" id="GO:0016020">
    <property type="term" value="C:membrane"/>
    <property type="evidence" value="ECO:0007669"/>
    <property type="project" value="UniProtKB-SubCell"/>
</dbReference>
<evidence type="ECO:0000313" key="8">
    <source>
        <dbReference type="EMBL" id="EPS28796.1"/>
    </source>
</evidence>
<dbReference type="Pfam" id="PF06963">
    <property type="entry name" value="FPN1"/>
    <property type="match status" value="1"/>
</dbReference>
<comment type="similarity">
    <text evidence="2 7">Belongs to the ferroportin (FP) (TC 2.A.100) family. SLC40A subfamily.</text>
</comment>
<comment type="function">
    <text evidence="7">May be involved in iron transport and iron homeostasis.</text>
</comment>
<accession>S7ZJF9</accession>
<dbReference type="InterPro" id="IPR036259">
    <property type="entry name" value="MFS_trans_sf"/>
</dbReference>
<keyword evidence="7" id="KW-0406">Ion transport</keyword>
<evidence type="ECO:0000256" key="7">
    <source>
        <dbReference type="RuleBase" id="RU365065"/>
    </source>
</evidence>
<dbReference type="Proteomes" id="UP000019376">
    <property type="component" value="Unassembled WGS sequence"/>
</dbReference>
<comment type="caution">
    <text evidence="7">Lacks conserved residue(s) required for the propagation of feature annotation.</text>
</comment>
<evidence type="ECO:0000256" key="2">
    <source>
        <dbReference type="ARBA" id="ARBA00006279"/>
    </source>
</evidence>
<feature type="transmembrane region" description="Helical" evidence="7">
    <location>
        <begin position="322"/>
        <end position="345"/>
    </location>
</feature>
<dbReference type="SUPFAM" id="SSF103473">
    <property type="entry name" value="MFS general substrate transporter"/>
    <property type="match status" value="1"/>
</dbReference>
<dbReference type="OrthoDB" id="648861at2759"/>